<dbReference type="PROSITE" id="PS00101">
    <property type="entry name" value="HEXAPEP_TRANSFERASES"/>
    <property type="match status" value="1"/>
</dbReference>
<organism evidence="7 8">
    <name type="scientific">Pedobacter endophyticus</name>
    <dbReference type="NCBI Taxonomy" id="2789740"/>
    <lineage>
        <taxon>Bacteria</taxon>
        <taxon>Pseudomonadati</taxon>
        <taxon>Bacteroidota</taxon>
        <taxon>Sphingobacteriia</taxon>
        <taxon>Sphingobacteriales</taxon>
        <taxon>Sphingobacteriaceae</taxon>
        <taxon>Pedobacter</taxon>
    </lineage>
</organism>
<dbReference type="Gene3D" id="2.160.10.10">
    <property type="entry name" value="Hexapeptide repeat proteins"/>
    <property type="match status" value="1"/>
</dbReference>
<dbReference type="InterPro" id="IPR011004">
    <property type="entry name" value="Trimer_LpxA-like_sf"/>
</dbReference>
<dbReference type="InterPro" id="IPR018357">
    <property type="entry name" value="Hexapep_transf_CS"/>
</dbReference>
<dbReference type="Pfam" id="PF12464">
    <property type="entry name" value="Mac"/>
    <property type="match status" value="1"/>
</dbReference>
<keyword evidence="8" id="KW-1185">Reference proteome</keyword>
<dbReference type="RefSeq" id="WP_196101147.1">
    <property type="nucleotide sequence ID" value="NZ_CP064939.1"/>
</dbReference>
<gene>
    <name evidence="7" type="ORF">IZT61_10840</name>
</gene>
<evidence type="ECO:0000256" key="2">
    <source>
        <dbReference type="ARBA" id="ARBA00022679"/>
    </source>
</evidence>
<name>A0A7S9L3A7_9SPHI</name>
<dbReference type="InterPro" id="IPR024688">
    <property type="entry name" value="Mac_dom"/>
</dbReference>
<dbReference type="AlphaFoldDB" id="A0A7S9L3A7"/>
<reference evidence="7 8" key="1">
    <citation type="submission" date="2020-11" db="EMBL/GenBank/DDBJ databases">
        <title>Pedobacter endophytica, an endophytic bacteria isolated form Carex pumila.</title>
        <authorList>
            <person name="Peng Y."/>
            <person name="Jiang L."/>
            <person name="Lee J."/>
        </authorList>
    </citation>
    <scope>NUCLEOTIDE SEQUENCE [LARGE SCALE GENOMIC DNA]</scope>
    <source>
        <strain evidence="7 8">JBR3-12</strain>
    </source>
</reference>
<evidence type="ECO:0000256" key="5">
    <source>
        <dbReference type="RuleBase" id="RU367021"/>
    </source>
</evidence>
<dbReference type="EMBL" id="CP064939">
    <property type="protein sequence ID" value="QPH41710.1"/>
    <property type="molecule type" value="Genomic_DNA"/>
</dbReference>
<dbReference type="PANTHER" id="PTHR43017:SF1">
    <property type="entry name" value="ACETYLTRANSFERASE YJL218W-RELATED"/>
    <property type="match status" value="1"/>
</dbReference>
<evidence type="ECO:0000256" key="3">
    <source>
        <dbReference type="ARBA" id="ARBA00022737"/>
    </source>
</evidence>
<feature type="domain" description="Maltose/galactoside acetyltransferase" evidence="6">
    <location>
        <begin position="9"/>
        <end position="63"/>
    </location>
</feature>
<dbReference type="EC" id="2.3.1.-" evidence="5"/>
<dbReference type="InterPro" id="IPR039369">
    <property type="entry name" value="LacA-like"/>
</dbReference>
<dbReference type="CDD" id="cd03357">
    <property type="entry name" value="LbH_MAT_GAT"/>
    <property type="match status" value="1"/>
</dbReference>
<dbReference type="PANTHER" id="PTHR43017">
    <property type="entry name" value="GALACTOSIDE O-ACETYLTRANSFERASE"/>
    <property type="match status" value="1"/>
</dbReference>
<keyword evidence="3" id="KW-0677">Repeat</keyword>
<comment type="similarity">
    <text evidence="1 5">Belongs to the transferase hexapeptide repeat family.</text>
</comment>
<accession>A0A7S9L3A7</accession>
<sequence>MEDNILTEKQKMLAGKAYFANDSELAKERLKAREIVFEFNNLAPKFIKQRKELIKRLFNKTERMFYIEPPFRCDYGYNIEIGDNFYANFNLVILDVARVSIGNNVFIAPNVAIYTAGHPIHAHLRDQEYEWGQPISIGNSVWIGGNVVINPGVKIGSNVVIGSGSVVTRDVPDNVFAAGNPCRVIRPITDADKEFYYKDRKLEEF</sequence>
<evidence type="ECO:0000259" key="6">
    <source>
        <dbReference type="SMART" id="SM01266"/>
    </source>
</evidence>
<evidence type="ECO:0000313" key="7">
    <source>
        <dbReference type="EMBL" id="QPH41710.1"/>
    </source>
</evidence>
<dbReference type="SUPFAM" id="SSF51161">
    <property type="entry name" value="Trimeric LpxA-like enzymes"/>
    <property type="match status" value="1"/>
</dbReference>
<keyword evidence="4 5" id="KW-0012">Acyltransferase</keyword>
<evidence type="ECO:0000256" key="1">
    <source>
        <dbReference type="ARBA" id="ARBA00007274"/>
    </source>
</evidence>
<dbReference type="FunFam" id="2.160.10.10:FF:000008">
    <property type="entry name" value="Maltose O-acetyltransferase"/>
    <property type="match status" value="1"/>
</dbReference>
<dbReference type="GO" id="GO:0008870">
    <property type="term" value="F:galactoside O-acetyltransferase activity"/>
    <property type="evidence" value="ECO:0007669"/>
    <property type="project" value="TreeGrafter"/>
</dbReference>
<dbReference type="Proteomes" id="UP000594759">
    <property type="component" value="Chromosome"/>
</dbReference>
<dbReference type="KEGG" id="pex:IZT61_10840"/>
<proteinExistence type="inferred from homology"/>
<evidence type="ECO:0000313" key="8">
    <source>
        <dbReference type="Proteomes" id="UP000594759"/>
    </source>
</evidence>
<evidence type="ECO:0000256" key="4">
    <source>
        <dbReference type="ARBA" id="ARBA00023315"/>
    </source>
</evidence>
<dbReference type="InterPro" id="IPR001451">
    <property type="entry name" value="Hexapep"/>
</dbReference>
<protein>
    <recommendedName>
        <fullName evidence="5">Acetyltransferase</fullName>
        <ecNumber evidence="5">2.3.1.-</ecNumber>
    </recommendedName>
</protein>
<keyword evidence="2 5" id="KW-0808">Transferase</keyword>
<dbReference type="SMART" id="SM01266">
    <property type="entry name" value="Mac"/>
    <property type="match status" value="1"/>
</dbReference>
<dbReference type="Pfam" id="PF00132">
    <property type="entry name" value="Hexapep"/>
    <property type="match status" value="1"/>
</dbReference>